<dbReference type="SMART" id="SM00869">
    <property type="entry name" value="Autotransporter"/>
    <property type="match status" value="1"/>
</dbReference>
<dbReference type="Proteomes" id="UP000509443">
    <property type="component" value="Chromosome"/>
</dbReference>
<dbReference type="InterPro" id="IPR005546">
    <property type="entry name" value="Autotransporte_beta"/>
</dbReference>
<dbReference type="InterPro" id="IPR012332">
    <property type="entry name" value="Autotransporter_pectin_lyase_C"/>
</dbReference>
<evidence type="ECO:0000313" key="3">
    <source>
        <dbReference type="Proteomes" id="UP000509443"/>
    </source>
</evidence>
<reference evidence="2 3" key="1">
    <citation type="submission" date="2020-06" db="EMBL/GenBank/DDBJ databases">
        <title>Complete closed genome sequence of Bartonella alsatica CIP 105477.</title>
        <authorList>
            <person name="Thibau A."/>
            <person name="Schultze T.G."/>
            <person name="Kempf V.A.J."/>
        </authorList>
    </citation>
    <scope>NUCLEOTIDE SEQUENCE [LARGE SCALE GENOMIC DNA]</scope>
    <source>
        <strain evidence="2 3">CIP 105477</strain>
    </source>
</reference>
<evidence type="ECO:0000313" key="2">
    <source>
        <dbReference type="EMBL" id="QLC51755.1"/>
    </source>
</evidence>
<dbReference type="SUPFAM" id="SSF51126">
    <property type="entry name" value="Pectin lyase-like"/>
    <property type="match status" value="1"/>
</dbReference>
<dbReference type="RefSeq" id="WP_005864637.1">
    <property type="nucleotide sequence ID" value="NZ_CACVBB010000005.1"/>
</dbReference>
<protein>
    <submittedName>
        <fullName evidence="2">Autotransporter outer membrane beta-barrel domain-containing protein</fullName>
    </submittedName>
</protein>
<name>A0ABX6QFL0_9HYPH</name>
<feature type="domain" description="Autotransporter" evidence="1">
    <location>
        <begin position="654"/>
        <end position="931"/>
    </location>
</feature>
<keyword evidence="3" id="KW-1185">Reference proteome</keyword>
<organism evidence="2 3">
    <name type="scientific">Bartonella alsatica</name>
    <dbReference type="NCBI Taxonomy" id="52764"/>
    <lineage>
        <taxon>Bacteria</taxon>
        <taxon>Pseudomonadati</taxon>
        <taxon>Pseudomonadota</taxon>
        <taxon>Alphaproteobacteria</taxon>
        <taxon>Hyphomicrobiales</taxon>
        <taxon>Bartonellaceae</taxon>
        <taxon>Bartonella</taxon>
    </lineage>
</organism>
<sequence length="931" mass="101877">MIKMFKNHLSLYTLTTVILFVGHDVGANMQSAKKDQFSCESNSVTYHCNDGGTHKISNKIYQLTGQNVEGAVKVLGTNTLVEAENITINGISYKNDHSGKNFKVPEKMTGVKITEGGKVILINSTLKDMTIGVDVYNGTIEVQGGSIDAVQTGVSVIGNDSLSILTNMHIKVNDPLAIGLDIRNGAEVKMKGGSIHFIGGDAVTVVERGKAILDGVSITGNNNSRRGAVLGTYFNDSYIGFQRGKVNVANISGLFLTGKNNNIHIEDSIITINSEGVNNQESYGIWFHEEKLGQRYYVSNKGKLKVPLSIRGVVDLKNTIFTIPNSTAIYSDKFDGSVKLSQNTKISGDLLLRVDKGAAISVVANSSVLEGGTRVDEKSIAKLHLSNNSEWVIFRPKYNSQLNPNMVGTSVISLVELNNSSIVFRKPKSTIPGNYQRLHIGEGEGVVYNASGNAWIYFNARLNPNDRDNNQVTDQLLIHGDVSGKTVVHVNAVSGNMEEDGHSKTPHSVSIIQVYGKAEKDSFQLNGHYVTLVNSPYKYTLRSYGPKASSQVKYFDAGLAQKGKDFWDFRLENQYVESTDSAYTSTVLGRTPPRTPSFEDIFNAERGISIRSVVPQVPTYLLLPNSVFHAGLMDISNQNKQLELLRTISIGMVDIHKEPALYLRGYGSSYRYASDLSAFEYGYGGDLDYNAVEAGILLKTIENMYGTMSFGVMGTYGRLSLQPLDVKQSQESSFNKWTATAYGSMQYDAGFYVDGLLSYGLFKGDVLTLARGKTATLEGNPLSVSLTGGQAFATGYEGFVVDPQIQVVYQHLQFDKARDIDNFDIEMGKLDQWVGRIGGRLIKTPTGFDGVNAISFYGKLYLSHSFGEKQSVRFKDAFQLGSLGSSLEAGLGFNAKLSSKFTLYGDFLYQHKLRKAGFSGTSFSGGLSYRF</sequence>
<dbReference type="InterPro" id="IPR036709">
    <property type="entry name" value="Autotransporte_beta_dom_sf"/>
</dbReference>
<dbReference type="InterPro" id="IPR006315">
    <property type="entry name" value="OM_autotransptr_brl_dom"/>
</dbReference>
<proteinExistence type="predicted"/>
<dbReference type="EMBL" id="CP058235">
    <property type="protein sequence ID" value="QLC51755.1"/>
    <property type="molecule type" value="Genomic_DNA"/>
</dbReference>
<gene>
    <name evidence="2" type="ORF">HWV54_02175</name>
</gene>
<evidence type="ECO:0000259" key="1">
    <source>
        <dbReference type="PROSITE" id="PS51208"/>
    </source>
</evidence>
<dbReference type="NCBIfam" id="TIGR01414">
    <property type="entry name" value="autotrans_barl"/>
    <property type="match status" value="1"/>
</dbReference>
<accession>A0ABX6QFL0</accession>
<dbReference type="PROSITE" id="PS51208">
    <property type="entry name" value="AUTOTRANSPORTER"/>
    <property type="match status" value="1"/>
</dbReference>
<dbReference type="Gene3D" id="2.40.128.130">
    <property type="entry name" value="Autotransporter beta-domain"/>
    <property type="match status" value="1"/>
</dbReference>
<dbReference type="SUPFAM" id="SSF103515">
    <property type="entry name" value="Autotransporter"/>
    <property type="match status" value="1"/>
</dbReference>
<dbReference type="InterPro" id="IPR011050">
    <property type="entry name" value="Pectin_lyase_fold/virulence"/>
</dbReference>
<dbReference type="Pfam" id="PF03797">
    <property type="entry name" value="Autotransporter"/>
    <property type="match status" value="1"/>
</dbReference>
<dbReference type="Gene3D" id="2.160.20.20">
    <property type="match status" value="1"/>
</dbReference>